<keyword evidence="2" id="KW-1185">Reference proteome</keyword>
<evidence type="ECO:0000313" key="1">
    <source>
        <dbReference type="EMBL" id="MCU7379007.1"/>
    </source>
</evidence>
<name>A0A9J6QV79_9FIRM</name>
<dbReference type="RefSeq" id="WP_227754695.1">
    <property type="nucleotide sequence ID" value="NZ_JAJAGH010000001.1"/>
</dbReference>
<gene>
    <name evidence="1" type="ORF">OBO34_11665</name>
</gene>
<organism evidence="1 2">
    <name type="scientific">Hominibacterium faecale</name>
    <dbReference type="NCBI Taxonomy" id="2839743"/>
    <lineage>
        <taxon>Bacteria</taxon>
        <taxon>Bacillati</taxon>
        <taxon>Bacillota</taxon>
        <taxon>Clostridia</taxon>
        <taxon>Peptostreptococcales</taxon>
        <taxon>Anaerovoracaceae</taxon>
        <taxon>Hominibacterium</taxon>
    </lineage>
</organism>
<comment type="caution">
    <text evidence="1">The sequence shown here is derived from an EMBL/GenBank/DDBJ whole genome shotgun (WGS) entry which is preliminary data.</text>
</comment>
<sequence>MPLIILGVLVFGGLLALFETIRNKKHHTASSKGKADEVAPVIYLPTDLELEKRKRHII</sequence>
<protein>
    <submittedName>
        <fullName evidence="1">Uncharacterized protein</fullName>
    </submittedName>
</protein>
<dbReference type="AlphaFoldDB" id="A0A9J6QV79"/>
<evidence type="ECO:0000313" key="2">
    <source>
        <dbReference type="Proteomes" id="UP001065549"/>
    </source>
</evidence>
<proteinExistence type="predicted"/>
<dbReference type="EMBL" id="JAOSHN010000004">
    <property type="protein sequence ID" value="MCU7379007.1"/>
    <property type="molecule type" value="Genomic_DNA"/>
</dbReference>
<dbReference type="Proteomes" id="UP001065549">
    <property type="component" value="Unassembled WGS sequence"/>
</dbReference>
<reference evidence="1" key="1">
    <citation type="submission" date="2022-09" db="EMBL/GenBank/DDBJ databases">
        <title>Culturomic study of gut microbiota in children with autism spectrum disorder.</title>
        <authorList>
            <person name="Efimov B.A."/>
            <person name="Chaplin A.V."/>
            <person name="Sokolova S.R."/>
            <person name="Pikina A.P."/>
            <person name="Korzhanova M."/>
            <person name="Belova V."/>
            <person name="Korostin D."/>
        </authorList>
    </citation>
    <scope>NUCLEOTIDE SEQUENCE</scope>
    <source>
        <strain evidence="1">ASD5510</strain>
    </source>
</reference>
<accession>A0A9J6QV79</accession>